<keyword evidence="2" id="KW-1185">Reference proteome</keyword>
<organism evidence="1 2">
    <name type="scientific">Leptolyngbya cf. ectocarpi LEGE 11479</name>
    <dbReference type="NCBI Taxonomy" id="1828722"/>
    <lineage>
        <taxon>Bacteria</taxon>
        <taxon>Bacillati</taxon>
        <taxon>Cyanobacteriota</taxon>
        <taxon>Cyanophyceae</taxon>
        <taxon>Leptolyngbyales</taxon>
        <taxon>Leptolyngbyaceae</taxon>
        <taxon>Leptolyngbya group</taxon>
        <taxon>Leptolyngbya</taxon>
    </lineage>
</organism>
<protein>
    <submittedName>
        <fullName evidence="1">Uncharacterized protein</fullName>
    </submittedName>
</protein>
<gene>
    <name evidence="1" type="ORF">IQ260_00490</name>
</gene>
<dbReference type="RefSeq" id="WP_193989827.1">
    <property type="nucleotide sequence ID" value="NZ_JADEXP010000002.1"/>
</dbReference>
<proteinExistence type="predicted"/>
<dbReference type="EMBL" id="JADEXP010000002">
    <property type="protein sequence ID" value="MBE9065130.1"/>
    <property type="molecule type" value="Genomic_DNA"/>
</dbReference>
<dbReference type="AlphaFoldDB" id="A0A928WX77"/>
<dbReference type="Proteomes" id="UP000615026">
    <property type="component" value="Unassembled WGS sequence"/>
</dbReference>
<comment type="caution">
    <text evidence="1">The sequence shown here is derived from an EMBL/GenBank/DDBJ whole genome shotgun (WGS) entry which is preliminary data.</text>
</comment>
<sequence>MLFQASHIPSDIDTYEKLTCWACTILNAHGYALDYNERPASVVTGDSGIQPIFERNGPIVSHQKDQRLIFRLSFALEDDHSGGSYSMEYQAAKEILTTPVNVDYIA</sequence>
<evidence type="ECO:0000313" key="2">
    <source>
        <dbReference type="Proteomes" id="UP000615026"/>
    </source>
</evidence>
<accession>A0A928WX77</accession>
<reference evidence="1" key="1">
    <citation type="submission" date="2020-10" db="EMBL/GenBank/DDBJ databases">
        <authorList>
            <person name="Castelo-Branco R."/>
            <person name="Eusebio N."/>
            <person name="Adriana R."/>
            <person name="Vieira A."/>
            <person name="Brugerolle De Fraissinette N."/>
            <person name="Rezende De Castro R."/>
            <person name="Schneider M.P."/>
            <person name="Vasconcelos V."/>
            <person name="Leao P.N."/>
        </authorList>
    </citation>
    <scope>NUCLEOTIDE SEQUENCE</scope>
    <source>
        <strain evidence="1">LEGE 11479</strain>
    </source>
</reference>
<evidence type="ECO:0000313" key="1">
    <source>
        <dbReference type="EMBL" id="MBE9065130.1"/>
    </source>
</evidence>
<name>A0A928WX77_LEPEC</name>